<reference evidence="1 2" key="1">
    <citation type="submission" date="2017-11" db="EMBL/GenBank/DDBJ databases">
        <title>De-novo sequencing of pomegranate (Punica granatum L.) genome.</title>
        <authorList>
            <person name="Akparov Z."/>
            <person name="Amiraslanov A."/>
            <person name="Hajiyeva S."/>
            <person name="Abbasov M."/>
            <person name="Kaur K."/>
            <person name="Hamwieh A."/>
            <person name="Solovyev V."/>
            <person name="Salamov A."/>
            <person name="Braich B."/>
            <person name="Kosarev P."/>
            <person name="Mahmoud A."/>
            <person name="Hajiyev E."/>
            <person name="Babayeva S."/>
            <person name="Izzatullayeva V."/>
            <person name="Mammadov A."/>
            <person name="Mammadov A."/>
            <person name="Sharifova S."/>
            <person name="Ojaghi J."/>
            <person name="Eynullazada K."/>
            <person name="Bayramov B."/>
            <person name="Abdulazimova A."/>
            <person name="Shahmuradov I."/>
        </authorList>
    </citation>
    <scope>NUCLEOTIDE SEQUENCE [LARGE SCALE GENOMIC DNA]</scope>
    <source>
        <strain evidence="2">cv. AG2017</strain>
        <tissue evidence="1">Leaf</tissue>
    </source>
</reference>
<dbReference type="EMBL" id="PGOL01000443">
    <property type="protein sequence ID" value="PKI70475.1"/>
    <property type="molecule type" value="Genomic_DNA"/>
</dbReference>
<dbReference type="AlphaFoldDB" id="A0A2I0KPQ5"/>
<proteinExistence type="predicted"/>
<evidence type="ECO:0000313" key="2">
    <source>
        <dbReference type="Proteomes" id="UP000233551"/>
    </source>
</evidence>
<protein>
    <submittedName>
        <fullName evidence="1">Uncharacterized protein</fullName>
    </submittedName>
</protein>
<name>A0A2I0KPQ5_PUNGR</name>
<comment type="caution">
    <text evidence="1">The sequence shown here is derived from an EMBL/GenBank/DDBJ whole genome shotgun (WGS) entry which is preliminary data.</text>
</comment>
<dbReference type="Proteomes" id="UP000233551">
    <property type="component" value="Unassembled WGS sequence"/>
</dbReference>
<sequence length="99" mass="10623">MSTNSLDRPGLCKNPKKAKEPVDLFGSDLERSSVSLPELLGIRVLGCKGMHVWGAKRTGACCWSARGRAGGIRRTRGVRRAGVWAGAWGARACEGSRRA</sequence>
<evidence type="ECO:0000313" key="1">
    <source>
        <dbReference type="EMBL" id="PKI70475.1"/>
    </source>
</evidence>
<gene>
    <name evidence="1" type="ORF">CRG98_009145</name>
</gene>
<accession>A0A2I0KPQ5</accession>
<organism evidence="1 2">
    <name type="scientific">Punica granatum</name>
    <name type="common">Pomegranate</name>
    <dbReference type="NCBI Taxonomy" id="22663"/>
    <lineage>
        <taxon>Eukaryota</taxon>
        <taxon>Viridiplantae</taxon>
        <taxon>Streptophyta</taxon>
        <taxon>Embryophyta</taxon>
        <taxon>Tracheophyta</taxon>
        <taxon>Spermatophyta</taxon>
        <taxon>Magnoliopsida</taxon>
        <taxon>eudicotyledons</taxon>
        <taxon>Gunneridae</taxon>
        <taxon>Pentapetalae</taxon>
        <taxon>rosids</taxon>
        <taxon>malvids</taxon>
        <taxon>Myrtales</taxon>
        <taxon>Lythraceae</taxon>
        <taxon>Punica</taxon>
    </lineage>
</organism>
<keyword evidence="2" id="KW-1185">Reference proteome</keyword>